<proteinExistence type="inferred from homology"/>
<dbReference type="PANTHER" id="PTHR13100">
    <property type="entry name" value="CELL GROWTH-REGULATING NUCLEOLAR PROTEIN LYAR"/>
    <property type="match status" value="1"/>
</dbReference>
<reference evidence="11 12" key="1">
    <citation type="journal article" date="2009" name="Nature">
        <title>Evolution of pathogenicity and sexual reproduction in eight Candida genomes.</title>
        <authorList>
            <person name="Butler G."/>
            <person name="Rasmussen M.D."/>
            <person name="Lin M.F."/>
            <person name="Santos M.A."/>
            <person name="Sakthikumar S."/>
            <person name="Munro C.A."/>
            <person name="Rheinbay E."/>
            <person name="Grabherr M."/>
            <person name="Forche A."/>
            <person name="Reedy J.L."/>
            <person name="Agrafioti I."/>
            <person name="Arnaud M.B."/>
            <person name="Bates S."/>
            <person name="Brown A.J."/>
            <person name="Brunke S."/>
            <person name="Costanzo M.C."/>
            <person name="Fitzpatrick D.A."/>
            <person name="de Groot P.W."/>
            <person name="Harris D."/>
            <person name="Hoyer L.L."/>
            <person name="Hube B."/>
            <person name="Klis F.M."/>
            <person name="Kodira C."/>
            <person name="Lennard N."/>
            <person name="Logue M.E."/>
            <person name="Martin R."/>
            <person name="Neiman A.M."/>
            <person name="Nikolaou E."/>
            <person name="Quail M.A."/>
            <person name="Quinn J."/>
            <person name="Santos M.C."/>
            <person name="Schmitzberger F.F."/>
            <person name="Sherlock G."/>
            <person name="Shah P."/>
            <person name="Silverstein K.A."/>
            <person name="Skrzypek M.S."/>
            <person name="Soll D."/>
            <person name="Staggs R."/>
            <person name="Stansfield I."/>
            <person name="Stumpf M.P."/>
            <person name="Sudbery P.E."/>
            <person name="Srikantha T."/>
            <person name="Zeng Q."/>
            <person name="Berman J."/>
            <person name="Berriman M."/>
            <person name="Heitman J."/>
            <person name="Gow N.A."/>
            <person name="Lorenz M.C."/>
            <person name="Birren B.W."/>
            <person name="Kellis M."/>
            <person name="Cuomo C.A."/>
        </authorList>
    </citation>
    <scope>NUCLEOTIDE SEQUENCE [LARGE SCALE GENOMIC DNA]</scope>
    <source>
        <strain evidence="12">ATCC MYA-3404 / T1</strain>
    </source>
</reference>
<dbReference type="VEuPathDB" id="FungiDB:CTRG_06159"/>
<keyword evidence="6" id="KW-0539">Nucleus</keyword>
<evidence type="ECO:0000256" key="5">
    <source>
        <dbReference type="ARBA" id="ARBA00022833"/>
    </source>
</evidence>
<evidence type="ECO:0000313" key="12">
    <source>
        <dbReference type="Proteomes" id="UP000002037"/>
    </source>
</evidence>
<dbReference type="PANTHER" id="PTHR13100:SF10">
    <property type="entry name" value="CELL GROWTH-REGULATING NUCLEOLAR PROTEIN"/>
    <property type="match status" value="1"/>
</dbReference>
<name>C5MJB6_CANTT</name>
<organism evidence="11 12">
    <name type="scientific">Candida tropicalis (strain ATCC MYA-3404 / T1)</name>
    <name type="common">Yeast</name>
    <dbReference type="NCBI Taxonomy" id="294747"/>
    <lineage>
        <taxon>Eukaryota</taxon>
        <taxon>Fungi</taxon>
        <taxon>Dikarya</taxon>
        <taxon>Ascomycota</taxon>
        <taxon>Saccharomycotina</taxon>
        <taxon>Pichiomycetes</taxon>
        <taxon>Debaryomycetaceae</taxon>
        <taxon>Candida/Lodderomyces clade</taxon>
        <taxon>Candida</taxon>
    </lineage>
</organism>
<dbReference type="GO" id="GO:0006364">
    <property type="term" value="P:rRNA processing"/>
    <property type="evidence" value="ECO:0007669"/>
    <property type="project" value="TreeGrafter"/>
</dbReference>
<dbReference type="Gene3D" id="3.30.1490.490">
    <property type="match status" value="1"/>
</dbReference>
<evidence type="ECO:0000256" key="6">
    <source>
        <dbReference type="ARBA" id="ARBA00023242"/>
    </source>
</evidence>
<dbReference type="SUPFAM" id="SSF57667">
    <property type="entry name" value="beta-beta-alpha zinc fingers"/>
    <property type="match status" value="2"/>
</dbReference>
<keyword evidence="12" id="KW-1185">Reference proteome</keyword>
<dbReference type="PROSITE" id="PS51804">
    <property type="entry name" value="ZF_C2HC_LYAR"/>
    <property type="match status" value="2"/>
</dbReference>
<dbReference type="Proteomes" id="UP000002037">
    <property type="component" value="Unassembled WGS sequence"/>
</dbReference>
<keyword evidence="2" id="KW-0479">Metal-binding</keyword>
<gene>
    <name evidence="11" type="ORF">CTRG_06159</name>
</gene>
<dbReference type="eggNOG" id="KOG2186">
    <property type="taxonomic scope" value="Eukaryota"/>
</dbReference>
<dbReference type="InterPro" id="IPR014898">
    <property type="entry name" value="Znf_C2H2_LYAR"/>
</dbReference>
<dbReference type="FunFam" id="3.30.1490.490:FF:000001">
    <property type="entry name" value="cell growth-regulating nucleolar protein-like"/>
    <property type="match status" value="1"/>
</dbReference>
<dbReference type="Pfam" id="PF08790">
    <property type="entry name" value="zf-LYAR"/>
    <property type="match status" value="1"/>
</dbReference>
<evidence type="ECO:0000256" key="7">
    <source>
        <dbReference type="ARBA" id="ARBA00061084"/>
    </source>
</evidence>
<dbReference type="KEGG" id="ctp:CTRG_06159"/>
<evidence type="ECO:0000256" key="8">
    <source>
        <dbReference type="PROSITE-ProRule" id="PRU01145"/>
    </source>
</evidence>
<evidence type="ECO:0000256" key="3">
    <source>
        <dbReference type="ARBA" id="ARBA00022737"/>
    </source>
</evidence>
<feature type="compositionally biased region" description="Basic residues" evidence="9">
    <location>
        <begin position="61"/>
        <end position="71"/>
    </location>
</feature>
<dbReference type="AlphaFoldDB" id="C5MJB6"/>
<dbReference type="RefSeq" id="XP_002546681.1">
    <property type="nucleotide sequence ID" value="XM_002546635.1"/>
</dbReference>
<dbReference type="GO" id="GO:0008270">
    <property type="term" value="F:zinc ion binding"/>
    <property type="evidence" value="ECO:0007669"/>
    <property type="project" value="UniProtKB-KW"/>
</dbReference>
<keyword evidence="4 8" id="KW-0863">Zinc-finger</keyword>
<dbReference type="STRING" id="294747.C5MJB6"/>
<evidence type="ECO:0000256" key="4">
    <source>
        <dbReference type="ARBA" id="ARBA00022771"/>
    </source>
</evidence>
<comment type="similarity">
    <text evidence="7">Belongs to the UPF0743 family.</text>
</comment>
<comment type="subcellular location">
    <subcellularLocation>
        <location evidence="1">Nucleus</location>
    </subcellularLocation>
</comment>
<feature type="region of interest" description="Disordered" evidence="9">
    <location>
        <begin position="61"/>
        <end position="115"/>
    </location>
</feature>
<evidence type="ECO:0000256" key="2">
    <source>
        <dbReference type="ARBA" id="ARBA00022723"/>
    </source>
</evidence>
<dbReference type="GeneID" id="8300021"/>
<dbReference type="OrthoDB" id="21474at2759"/>
<evidence type="ECO:0000259" key="10">
    <source>
        <dbReference type="Pfam" id="PF08790"/>
    </source>
</evidence>
<dbReference type="GO" id="GO:0000122">
    <property type="term" value="P:negative regulation of transcription by RNA polymerase II"/>
    <property type="evidence" value="ECO:0007669"/>
    <property type="project" value="TreeGrafter"/>
</dbReference>
<evidence type="ECO:0000256" key="1">
    <source>
        <dbReference type="ARBA" id="ARBA00004123"/>
    </source>
</evidence>
<feature type="compositionally biased region" description="Basic and acidic residues" evidence="9">
    <location>
        <begin position="72"/>
        <end position="101"/>
    </location>
</feature>
<keyword evidence="5" id="KW-0862">Zinc</keyword>
<protein>
    <recommendedName>
        <fullName evidence="10">Zinc finger C2H2 LYAR-type domain-containing protein</fullName>
    </recommendedName>
</protein>
<dbReference type="GO" id="GO:0005730">
    <property type="term" value="C:nucleolus"/>
    <property type="evidence" value="ECO:0007669"/>
    <property type="project" value="TreeGrafter"/>
</dbReference>
<accession>C5MJB6</accession>
<evidence type="ECO:0000256" key="9">
    <source>
        <dbReference type="SAM" id="MobiDB-lite"/>
    </source>
</evidence>
<keyword evidence="3" id="KW-0677">Repeat</keyword>
<evidence type="ECO:0000313" key="11">
    <source>
        <dbReference type="EMBL" id="EER30119.1"/>
    </source>
</evidence>
<sequence length="158" mass="18331">MVSFSCEVCNDTIIKKKLDQHTQRCYGAYFTCIDCSTTFEGTEYRKHTSCITEDEKYQKSLYKKKPAKGQPKRVEPKKEEPKKEVKKEEPKKEVKKEEPKKEVKKSKPAKEFPLDSVSGTENLYKVLKKSSKGESKKLKEILKSLKVTKVDGKYIIEQ</sequence>
<dbReference type="EMBL" id="GG692406">
    <property type="protein sequence ID" value="EER30119.1"/>
    <property type="molecule type" value="Genomic_DNA"/>
</dbReference>
<dbReference type="GO" id="GO:0003677">
    <property type="term" value="F:DNA binding"/>
    <property type="evidence" value="ECO:0007669"/>
    <property type="project" value="InterPro"/>
</dbReference>
<dbReference type="InterPro" id="IPR036236">
    <property type="entry name" value="Znf_C2H2_sf"/>
</dbReference>
<feature type="domain" description="Zinc finger C2H2 LYAR-type" evidence="10">
    <location>
        <begin position="30"/>
        <end position="57"/>
    </location>
</feature>
<dbReference type="InterPro" id="IPR039999">
    <property type="entry name" value="LYAR"/>
</dbReference>